<dbReference type="InterPro" id="IPR013249">
    <property type="entry name" value="RNA_pol_sigma70_r4_t2"/>
</dbReference>
<dbReference type="InterPro" id="IPR014284">
    <property type="entry name" value="RNA_pol_sigma-70_dom"/>
</dbReference>
<name>A0ABT7S685_9CELL</name>
<dbReference type="InterPro" id="IPR039425">
    <property type="entry name" value="RNA_pol_sigma-70-like"/>
</dbReference>
<keyword evidence="3" id="KW-0731">Sigma factor</keyword>
<dbReference type="InterPro" id="IPR036388">
    <property type="entry name" value="WH-like_DNA-bd_sf"/>
</dbReference>
<evidence type="ECO:0000256" key="3">
    <source>
        <dbReference type="ARBA" id="ARBA00023082"/>
    </source>
</evidence>
<dbReference type="InterPro" id="IPR007627">
    <property type="entry name" value="RNA_pol_sigma70_r2"/>
</dbReference>
<keyword evidence="2" id="KW-0805">Transcription regulation</keyword>
<keyword evidence="5" id="KW-0804">Transcription</keyword>
<comment type="similarity">
    <text evidence="1">Belongs to the sigma-70 factor family. ECF subfamily.</text>
</comment>
<keyword evidence="10" id="KW-1185">Reference proteome</keyword>
<comment type="caution">
    <text evidence="9">The sequence shown here is derived from an EMBL/GenBank/DDBJ whole genome shotgun (WGS) entry which is preliminary data.</text>
</comment>
<feature type="compositionally biased region" description="Low complexity" evidence="6">
    <location>
        <begin position="176"/>
        <end position="194"/>
    </location>
</feature>
<gene>
    <name evidence="9" type="ORF">QRT05_07300</name>
</gene>
<dbReference type="PANTHER" id="PTHR43133">
    <property type="entry name" value="RNA POLYMERASE ECF-TYPE SIGMA FACTO"/>
    <property type="match status" value="1"/>
</dbReference>
<reference evidence="9 10" key="1">
    <citation type="submission" date="2023-06" db="EMBL/GenBank/DDBJ databases">
        <title>Cellulomonas sp. MW9 Whole genome sequence.</title>
        <authorList>
            <person name="Park S."/>
        </authorList>
    </citation>
    <scope>NUCLEOTIDE SEQUENCE [LARGE SCALE GENOMIC DNA]</scope>
    <source>
        <strain evidence="9 10">MW9</strain>
    </source>
</reference>
<evidence type="ECO:0000259" key="8">
    <source>
        <dbReference type="Pfam" id="PF08281"/>
    </source>
</evidence>
<evidence type="ECO:0000313" key="10">
    <source>
        <dbReference type="Proteomes" id="UP001321453"/>
    </source>
</evidence>
<dbReference type="Pfam" id="PF04542">
    <property type="entry name" value="Sigma70_r2"/>
    <property type="match status" value="1"/>
</dbReference>
<evidence type="ECO:0000256" key="2">
    <source>
        <dbReference type="ARBA" id="ARBA00023015"/>
    </source>
</evidence>
<dbReference type="InterPro" id="IPR013325">
    <property type="entry name" value="RNA_pol_sigma_r2"/>
</dbReference>
<dbReference type="InterPro" id="IPR013324">
    <property type="entry name" value="RNA_pol_sigma_r3/r4-like"/>
</dbReference>
<protein>
    <submittedName>
        <fullName evidence="9">Sigma-70 family RNA polymerase sigma factor</fullName>
    </submittedName>
</protein>
<dbReference type="SUPFAM" id="SSF88946">
    <property type="entry name" value="Sigma2 domain of RNA polymerase sigma factors"/>
    <property type="match status" value="1"/>
</dbReference>
<accession>A0ABT7S685</accession>
<feature type="domain" description="RNA polymerase sigma-70 region 2" evidence="7">
    <location>
        <begin position="9"/>
        <end position="74"/>
    </location>
</feature>
<feature type="domain" description="RNA polymerase sigma factor 70 region 4 type 2" evidence="8">
    <location>
        <begin position="95"/>
        <end position="138"/>
    </location>
</feature>
<feature type="region of interest" description="Disordered" evidence="6">
    <location>
        <begin position="176"/>
        <end position="200"/>
    </location>
</feature>
<evidence type="ECO:0000256" key="6">
    <source>
        <dbReference type="SAM" id="MobiDB-lite"/>
    </source>
</evidence>
<evidence type="ECO:0000256" key="1">
    <source>
        <dbReference type="ARBA" id="ARBA00010641"/>
    </source>
</evidence>
<dbReference type="Gene3D" id="1.10.1740.10">
    <property type="match status" value="1"/>
</dbReference>
<dbReference type="PANTHER" id="PTHR43133:SF8">
    <property type="entry name" value="RNA POLYMERASE SIGMA FACTOR HI_1459-RELATED"/>
    <property type="match status" value="1"/>
</dbReference>
<proteinExistence type="inferred from homology"/>
<sequence length="200" mass="20878">MDQPFERVVQQHGATVLRVCRAVLGPADADDAWQETFLAALRAWPDLDPRANVQAWLVTIAHRKAVDVVRRAQRHAVPVAEVPDVVAAPDGRDLDLWAALAGLPHKQRHAVALHHLGGLPYDEVAGVLGGTAAAARRAGADGVAALRRTYGATSPGSTAAPELAAPRTAVPRAAVPRAAVPRAEVPRAARAATTNEGVGA</sequence>
<dbReference type="Proteomes" id="UP001321453">
    <property type="component" value="Unassembled WGS sequence"/>
</dbReference>
<organism evidence="9 10">
    <name type="scientific">Cellulomonas edaphi</name>
    <dbReference type="NCBI Taxonomy" id="3053468"/>
    <lineage>
        <taxon>Bacteria</taxon>
        <taxon>Bacillati</taxon>
        <taxon>Actinomycetota</taxon>
        <taxon>Actinomycetes</taxon>
        <taxon>Micrococcales</taxon>
        <taxon>Cellulomonadaceae</taxon>
        <taxon>Cellulomonas</taxon>
    </lineage>
</organism>
<dbReference type="SUPFAM" id="SSF88659">
    <property type="entry name" value="Sigma3 and sigma4 domains of RNA polymerase sigma factors"/>
    <property type="match status" value="1"/>
</dbReference>
<keyword evidence="4" id="KW-0238">DNA-binding</keyword>
<evidence type="ECO:0000256" key="5">
    <source>
        <dbReference type="ARBA" id="ARBA00023163"/>
    </source>
</evidence>
<dbReference type="NCBIfam" id="TIGR02937">
    <property type="entry name" value="sigma70-ECF"/>
    <property type="match status" value="1"/>
</dbReference>
<dbReference type="Gene3D" id="1.10.10.10">
    <property type="entry name" value="Winged helix-like DNA-binding domain superfamily/Winged helix DNA-binding domain"/>
    <property type="match status" value="1"/>
</dbReference>
<dbReference type="RefSeq" id="WP_289446410.1">
    <property type="nucleotide sequence ID" value="NZ_JAUCGR010000002.1"/>
</dbReference>
<evidence type="ECO:0000259" key="7">
    <source>
        <dbReference type="Pfam" id="PF04542"/>
    </source>
</evidence>
<evidence type="ECO:0000256" key="4">
    <source>
        <dbReference type="ARBA" id="ARBA00023125"/>
    </source>
</evidence>
<dbReference type="EMBL" id="JAUCGR010000002">
    <property type="protein sequence ID" value="MDM7831135.1"/>
    <property type="molecule type" value="Genomic_DNA"/>
</dbReference>
<dbReference type="Pfam" id="PF08281">
    <property type="entry name" value="Sigma70_r4_2"/>
    <property type="match status" value="1"/>
</dbReference>
<evidence type="ECO:0000313" key="9">
    <source>
        <dbReference type="EMBL" id="MDM7831135.1"/>
    </source>
</evidence>